<dbReference type="GO" id="GO:0009847">
    <property type="term" value="P:spore germination"/>
    <property type="evidence" value="ECO:0007669"/>
    <property type="project" value="InterPro"/>
</dbReference>
<dbReference type="Proteomes" id="UP000316626">
    <property type="component" value="Unassembled WGS sequence"/>
</dbReference>
<accession>A0A544TTA6</accession>
<evidence type="ECO:0000259" key="9">
    <source>
        <dbReference type="Pfam" id="PF25198"/>
    </source>
</evidence>
<evidence type="ECO:0000256" key="3">
    <source>
        <dbReference type="ARBA" id="ARBA00022544"/>
    </source>
</evidence>
<dbReference type="Pfam" id="PF05504">
    <property type="entry name" value="Spore_GerAC"/>
    <property type="match status" value="1"/>
</dbReference>
<dbReference type="RefSeq" id="WP_142641725.1">
    <property type="nucleotide sequence ID" value="NZ_VDGI01000004.1"/>
</dbReference>
<reference evidence="10 11" key="1">
    <citation type="submission" date="2019-06" db="EMBL/GenBank/DDBJ databases">
        <title>Psychrobacillus vulpis sp. nov., a new species isolated from feces of a red fox that inhabits in The Tablas de Daimiel Natural Park, Albacete, Spain.</title>
        <authorList>
            <person name="Rodriguez M."/>
            <person name="Reina J.C."/>
            <person name="Bejar V."/>
            <person name="Llamas I."/>
        </authorList>
    </citation>
    <scope>NUCLEOTIDE SEQUENCE [LARGE SCALE GENOMIC DNA]</scope>
    <source>
        <strain evidence="10 11">Z8</strain>
    </source>
</reference>
<evidence type="ECO:0000256" key="7">
    <source>
        <dbReference type="ARBA" id="ARBA00023288"/>
    </source>
</evidence>
<dbReference type="PANTHER" id="PTHR35789:SF1">
    <property type="entry name" value="SPORE GERMINATION PROTEIN B3"/>
    <property type="match status" value="1"/>
</dbReference>
<keyword evidence="11" id="KW-1185">Reference proteome</keyword>
<evidence type="ECO:0000259" key="8">
    <source>
        <dbReference type="Pfam" id="PF05504"/>
    </source>
</evidence>
<keyword evidence="3" id="KW-0309">Germination</keyword>
<dbReference type="OrthoDB" id="2370124at2"/>
<dbReference type="InterPro" id="IPR008844">
    <property type="entry name" value="Spore_GerAC-like"/>
</dbReference>
<protein>
    <submittedName>
        <fullName evidence="10">Ger(X)C family spore germination protein</fullName>
    </submittedName>
</protein>
<dbReference type="AlphaFoldDB" id="A0A544TTA6"/>
<evidence type="ECO:0000256" key="4">
    <source>
        <dbReference type="ARBA" id="ARBA00022729"/>
    </source>
</evidence>
<keyword evidence="5" id="KW-0472">Membrane</keyword>
<comment type="caution">
    <text evidence="10">The sequence shown here is derived from an EMBL/GenBank/DDBJ whole genome shotgun (WGS) entry which is preliminary data.</text>
</comment>
<dbReference type="GO" id="GO:0016020">
    <property type="term" value="C:membrane"/>
    <property type="evidence" value="ECO:0007669"/>
    <property type="project" value="UniProtKB-SubCell"/>
</dbReference>
<dbReference type="Gene3D" id="3.30.300.210">
    <property type="entry name" value="Nutrient germinant receptor protein C, domain 3"/>
    <property type="match status" value="1"/>
</dbReference>
<dbReference type="Pfam" id="PF25198">
    <property type="entry name" value="Spore_GerAC_N"/>
    <property type="match status" value="1"/>
</dbReference>
<name>A0A544TTA6_9BACI</name>
<evidence type="ECO:0000313" key="10">
    <source>
        <dbReference type="EMBL" id="TQR20686.1"/>
    </source>
</evidence>
<dbReference type="PANTHER" id="PTHR35789">
    <property type="entry name" value="SPORE GERMINATION PROTEIN B3"/>
    <property type="match status" value="1"/>
</dbReference>
<feature type="domain" description="Spore germination GerAC-like C-terminal" evidence="8">
    <location>
        <begin position="195"/>
        <end position="351"/>
    </location>
</feature>
<dbReference type="NCBIfam" id="TIGR02887">
    <property type="entry name" value="spore_ger_x_C"/>
    <property type="match status" value="1"/>
</dbReference>
<gene>
    <name evidence="10" type="ORF">FG384_06220</name>
</gene>
<evidence type="ECO:0000256" key="1">
    <source>
        <dbReference type="ARBA" id="ARBA00004635"/>
    </source>
</evidence>
<keyword evidence="6" id="KW-0564">Palmitate</keyword>
<organism evidence="10 11">
    <name type="scientific">Psychrobacillus vulpis</name>
    <dbReference type="NCBI Taxonomy" id="2325572"/>
    <lineage>
        <taxon>Bacteria</taxon>
        <taxon>Bacillati</taxon>
        <taxon>Bacillota</taxon>
        <taxon>Bacilli</taxon>
        <taxon>Bacillales</taxon>
        <taxon>Bacillaceae</taxon>
        <taxon>Psychrobacillus</taxon>
    </lineage>
</organism>
<dbReference type="PROSITE" id="PS51257">
    <property type="entry name" value="PROKAR_LIPOPROTEIN"/>
    <property type="match status" value="1"/>
</dbReference>
<proteinExistence type="inferred from homology"/>
<evidence type="ECO:0000256" key="5">
    <source>
        <dbReference type="ARBA" id="ARBA00023136"/>
    </source>
</evidence>
<sequence length="354" mass="40202">MKKIVSIVFIVLLLSGCWDERPNKDIAIVPMIGFDGEIGELKGYFGIPGQQQNAGEFSFLKAEGASVEEVRQKIDLQVSEGVDLSKLSSILISDQLAEHDLYSLLDMYYRNARNRLNTSMLITEGSAEPFIKYGEKMGGNVNNYYSQLVKGFVQKSIFPDIDLQLACSYLLDEGIDLVLPYIKISNENDVPEVGGLALFDEGNFTGKTLKREESILLNVMMDKIGKYAYITYMDKNVPVTINIKQINKDMKWDGTTIHIDYKIKIGIMEYYKNDFQNKERKKELEKFLQQKLTTDMEKIVKILHDANSDALGLGRIARAFHQDLFEEGKWKDIYPTLTIVPKVSINITDTGVMD</sequence>
<evidence type="ECO:0000313" key="11">
    <source>
        <dbReference type="Proteomes" id="UP000316626"/>
    </source>
</evidence>
<keyword evidence="4" id="KW-0732">Signal</keyword>
<dbReference type="InterPro" id="IPR046953">
    <property type="entry name" value="Spore_GerAC-like_C"/>
</dbReference>
<dbReference type="InterPro" id="IPR057336">
    <property type="entry name" value="GerAC_N"/>
</dbReference>
<evidence type="ECO:0000256" key="2">
    <source>
        <dbReference type="ARBA" id="ARBA00007886"/>
    </source>
</evidence>
<keyword evidence="7" id="KW-0449">Lipoprotein</keyword>
<dbReference type="InterPro" id="IPR038501">
    <property type="entry name" value="Spore_GerAC_C_sf"/>
</dbReference>
<feature type="domain" description="Spore germination protein N-terminal" evidence="9">
    <location>
        <begin position="20"/>
        <end position="184"/>
    </location>
</feature>
<dbReference type="EMBL" id="VDGI01000004">
    <property type="protein sequence ID" value="TQR20686.1"/>
    <property type="molecule type" value="Genomic_DNA"/>
</dbReference>
<comment type="similarity">
    <text evidence="2">Belongs to the GerABKC lipoprotein family.</text>
</comment>
<evidence type="ECO:0000256" key="6">
    <source>
        <dbReference type="ARBA" id="ARBA00023139"/>
    </source>
</evidence>
<comment type="subcellular location">
    <subcellularLocation>
        <location evidence="1">Membrane</location>
        <topology evidence="1">Lipid-anchor</topology>
    </subcellularLocation>
</comment>